<dbReference type="PANTHER" id="PTHR42973:SF13">
    <property type="entry name" value="FAD-BINDING PCMH-TYPE DOMAIN-CONTAINING PROTEIN"/>
    <property type="match status" value="1"/>
</dbReference>
<evidence type="ECO:0000256" key="4">
    <source>
        <dbReference type="ARBA" id="ARBA00023002"/>
    </source>
</evidence>
<dbReference type="Gene3D" id="3.30.465.10">
    <property type="match status" value="1"/>
</dbReference>
<dbReference type="GO" id="GO:0016491">
    <property type="term" value="F:oxidoreductase activity"/>
    <property type="evidence" value="ECO:0007669"/>
    <property type="project" value="UniProtKB-KW"/>
</dbReference>
<dbReference type="InterPro" id="IPR036318">
    <property type="entry name" value="FAD-bd_PCMH-like_sf"/>
</dbReference>
<dbReference type="AlphaFoldDB" id="A0AA38ULC6"/>
<evidence type="ECO:0000259" key="5">
    <source>
        <dbReference type="PROSITE" id="PS51387"/>
    </source>
</evidence>
<proteinExistence type="inferred from homology"/>
<evidence type="ECO:0000256" key="3">
    <source>
        <dbReference type="ARBA" id="ARBA00022827"/>
    </source>
</evidence>
<protein>
    <recommendedName>
        <fullName evidence="5">FAD-binding PCMH-type domain-containing protein</fullName>
    </recommendedName>
</protein>
<keyword evidence="4" id="KW-0560">Oxidoreductase</keyword>
<accession>A0AA38ULC6</accession>
<evidence type="ECO:0000256" key="1">
    <source>
        <dbReference type="ARBA" id="ARBA00005466"/>
    </source>
</evidence>
<dbReference type="Pfam" id="PF01565">
    <property type="entry name" value="FAD_binding_4"/>
    <property type="match status" value="1"/>
</dbReference>
<dbReference type="Proteomes" id="UP001163850">
    <property type="component" value="Unassembled WGS sequence"/>
</dbReference>
<feature type="non-terminal residue" evidence="6">
    <location>
        <position position="233"/>
    </location>
</feature>
<evidence type="ECO:0000313" key="7">
    <source>
        <dbReference type="Proteomes" id="UP001163850"/>
    </source>
</evidence>
<dbReference type="GO" id="GO:0071949">
    <property type="term" value="F:FAD binding"/>
    <property type="evidence" value="ECO:0007669"/>
    <property type="project" value="InterPro"/>
</dbReference>
<comment type="similarity">
    <text evidence="1">Belongs to the oxygen-dependent FAD-linked oxidoreductase family.</text>
</comment>
<keyword evidence="2" id="KW-0285">Flavoprotein</keyword>
<organism evidence="6 7">
    <name type="scientific">Lentinula detonsa</name>
    <dbReference type="NCBI Taxonomy" id="2804962"/>
    <lineage>
        <taxon>Eukaryota</taxon>
        <taxon>Fungi</taxon>
        <taxon>Dikarya</taxon>
        <taxon>Basidiomycota</taxon>
        <taxon>Agaricomycotina</taxon>
        <taxon>Agaricomycetes</taxon>
        <taxon>Agaricomycetidae</taxon>
        <taxon>Agaricales</taxon>
        <taxon>Marasmiineae</taxon>
        <taxon>Omphalotaceae</taxon>
        <taxon>Lentinula</taxon>
    </lineage>
</organism>
<feature type="non-terminal residue" evidence="6">
    <location>
        <position position="1"/>
    </location>
</feature>
<dbReference type="InterPro" id="IPR006094">
    <property type="entry name" value="Oxid_FAD_bind_N"/>
</dbReference>
<dbReference type="EMBL" id="MU802890">
    <property type="protein sequence ID" value="KAJ3978637.1"/>
    <property type="molecule type" value="Genomic_DNA"/>
</dbReference>
<dbReference type="InterPro" id="IPR016166">
    <property type="entry name" value="FAD-bd_PCMH"/>
</dbReference>
<name>A0AA38ULC6_9AGAR</name>
<sequence>EYSIGANFAWSTFNDEVNFQPTCIVFPNTTKHVQTAMKAIFQNNAEYSVQAGGHSGMTGWNTVENGILISFINMMNSRVTSYDSQSDTITLLPGIHWGDATSALQQYGVAPVGARLPFTSTVGTGLLLGGGISYLSSPEGYAADNFVSLDVVLVNGTLVTATVDNGYADLFKALKCGGNRFGIVTKYVVKAVHTGLEQDKRWFGGLLVYPNSSSEAVLAALAHFVHDTTNPNA</sequence>
<dbReference type="PANTHER" id="PTHR42973">
    <property type="entry name" value="BINDING OXIDOREDUCTASE, PUTATIVE (AFU_ORTHOLOGUE AFUA_1G17690)-RELATED"/>
    <property type="match status" value="1"/>
</dbReference>
<reference evidence="6" key="1">
    <citation type="submission" date="2022-08" db="EMBL/GenBank/DDBJ databases">
        <authorList>
            <consortium name="DOE Joint Genome Institute"/>
            <person name="Min B."/>
            <person name="Riley R."/>
            <person name="Sierra-Patev S."/>
            <person name="Naranjo-Ortiz M."/>
            <person name="Looney B."/>
            <person name="Konkel Z."/>
            <person name="Slot J.C."/>
            <person name="Sakamoto Y."/>
            <person name="Steenwyk J.L."/>
            <person name="Rokas A."/>
            <person name="Carro J."/>
            <person name="Camarero S."/>
            <person name="Ferreira P."/>
            <person name="Molpeceres G."/>
            <person name="Ruiz-Duenas F.J."/>
            <person name="Serrano A."/>
            <person name="Henrissat B."/>
            <person name="Drula E."/>
            <person name="Hughes K.W."/>
            <person name="Mata J.L."/>
            <person name="Ishikawa N.K."/>
            <person name="Vargas-Isla R."/>
            <person name="Ushijima S."/>
            <person name="Smith C.A."/>
            <person name="Ahrendt S."/>
            <person name="Andreopoulos W."/>
            <person name="He G."/>
            <person name="Labutti K."/>
            <person name="Lipzen A."/>
            <person name="Ng V."/>
            <person name="Sandor L."/>
            <person name="Barry K."/>
            <person name="Martinez A.T."/>
            <person name="Xiao Y."/>
            <person name="Gibbons J.G."/>
            <person name="Terashima K."/>
            <person name="Hibbett D.S."/>
            <person name="Grigoriev I.V."/>
        </authorList>
    </citation>
    <scope>NUCLEOTIDE SEQUENCE</scope>
    <source>
        <strain evidence="6">TFB7829</strain>
    </source>
</reference>
<evidence type="ECO:0000256" key="2">
    <source>
        <dbReference type="ARBA" id="ARBA00022630"/>
    </source>
</evidence>
<gene>
    <name evidence="6" type="ORF">F5890DRAFT_1389043</name>
</gene>
<keyword evidence="3" id="KW-0274">FAD</keyword>
<feature type="domain" description="FAD-binding PCMH-type" evidence="5">
    <location>
        <begin position="17"/>
        <end position="194"/>
    </location>
</feature>
<dbReference type="PROSITE" id="PS51387">
    <property type="entry name" value="FAD_PCMH"/>
    <property type="match status" value="1"/>
</dbReference>
<evidence type="ECO:0000313" key="6">
    <source>
        <dbReference type="EMBL" id="KAJ3978637.1"/>
    </source>
</evidence>
<comment type="caution">
    <text evidence="6">The sequence shown here is derived from an EMBL/GenBank/DDBJ whole genome shotgun (WGS) entry which is preliminary data.</text>
</comment>
<dbReference type="InterPro" id="IPR016169">
    <property type="entry name" value="FAD-bd_PCMH_sub2"/>
</dbReference>
<dbReference type="SUPFAM" id="SSF56176">
    <property type="entry name" value="FAD-binding/transporter-associated domain-like"/>
    <property type="match status" value="1"/>
</dbReference>
<dbReference type="InterPro" id="IPR050416">
    <property type="entry name" value="FAD-linked_Oxidoreductase"/>
</dbReference>